<organism evidence="6 7">
    <name type="scientific">Chryseobacterium populi</name>
    <dbReference type="NCBI Taxonomy" id="1144316"/>
    <lineage>
        <taxon>Bacteria</taxon>
        <taxon>Pseudomonadati</taxon>
        <taxon>Bacteroidota</taxon>
        <taxon>Flavobacteriia</taxon>
        <taxon>Flavobacteriales</taxon>
        <taxon>Weeksellaceae</taxon>
        <taxon>Chryseobacterium group</taxon>
        <taxon>Chryseobacterium</taxon>
    </lineage>
</organism>
<evidence type="ECO:0000256" key="4">
    <source>
        <dbReference type="SAM" id="SignalP"/>
    </source>
</evidence>
<dbReference type="OrthoDB" id="8764943at2"/>
<dbReference type="PANTHER" id="PTHR40980">
    <property type="entry name" value="PLUG DOMAIN-CONTAINING PROTEIN"/>
    <property type="match status" value="1"/>
</dbReference>
<dbReference type="Pfam" id="PF14905">
    <property type="entry name" value="OMP_b-brl_3"/>
    <property type="match status" value="1"/>
</dbReference>
<feature type="domain" description="Outer membrane protein beta-barrel" evidence="5">
    <location>
        <begin position="294"/>
        <end position="687"/>
    </location>
</feature>
<keyword evidence="4" id="KW-0732">Signal</keyword>
<dbReference type="InterPro" id="IPR036942">
    <property type="entry name" value="Beta-barrel_TonB_sf"/>
</dbReference>
<dbReference type="PANTHER" id="PTHR40980:SF4">
    <property type="entry name" value="TONB-DEPENDENT RECEPTOR-LIKE BETA-BARREL DOMAIN-CONTAINING PROTEIN"/>
    <property type="match status" value="1"/>
</dbReference>
<protein>
    <recommendedName>
        <fullName evidence="5">Outer membrane protein beta-barrel domain-containing protein</fullName>
    </recommendedName>
</protein>
<name>J2SWJ8_9FLAO</name>
<dbReference type="SUPFAM" id="SSF56935">
    <property type="entry name" value="Porins"/>
    <property type="match status" value="1"/>
</dbReference>
<feature type="chain" id="PRO_5003755445" description="Outer membrane protein beta-barrel domain-containing protein" evidence="4">
    <location>
        <begin position="19"/>
        <end position="713"/>
    </location>
</feature>
<dbReference type="Proteomes" id="UP000007509">
    <property type="component" value="Unassembled WGS sequence"/>
</dbReference>
<evidence type="ECO:0000256" key="1">
    <source>
        <dbReference type="ARBA" id="ARBA00004442"/>
    </source>
</evidence>
<proteinExistence type="predicted"/>
<evidence type="ECO:0000313" key="7">
    <source>
        <dbReference type="Proteomes" id="UP000007509"/>
    </source>
</evidence>
<dbReference type="EMBL" id="AKJY01000063">
    <property type="protein sequence ID" value="EJL69987.1"/>
    <property type="molecule type" value="Genomic_DNA"/>
</dbReference>
<feature type="signal peptide" evidence="4">
    <location>
        <begin position="1"/>
        <end position="18"/>
    </location>
</feature>
<dbReference type="PATRIC" id="fig|1144316.3.peg.3016"/>
<reference evidence="6 7" key="1">
    <citation type="journal article" date="2012" name="J. Bacteriol.">
        <title>Twenty-one genome sequences from Pseudomonas species and 19 genome sequences from diverse bacteria isolated from the rhizosphere and endosphere of Populus deltoides.</title>
        <authorList>
            <person name="Brown S.D."/>
            <person name="Utturkar S.M."/>
            <person name="Klingeman D.M."/>
            <person name="Johnson C.M."/>
            <person name="Martin S.L."/>
            <person name="Land M.L."/>
            <person name="Lu T.Y."/>
            <person name="Schadt C.W."/>
            <person name="Doktycz M.J."/>
            <person name="Pelletier D.A."/>
        </authorList>
    </citation>
    <scope>NUCLEOTIDE SEQUENCE [LARGE SCALE GENOMIC DNA]</scope>
    <source>
        <strain evidence="6 7">CF314</strain>
    </source>
</reference>
<dbReference type="Gene3D" id="2.40.170.20">
    <property type="entry name" value="TonB-dependent receptor, beta-barrel domain"/>
    <property type="match status" value="1"/>
</dbReference>
<comment type="subcellular location">
    <subcellularLocation>
        <location evidence="1">Cell outer membrane</location>
    </subcellularLocation>
</comment>
<dbReference type="RefSeq" id="WP_007845013.1">
    <property type="nucleotide sequence ID" value="NZ_AKJY01000063.1"/>
</dbReference>
<evidence type="ECO:0000259" key="5">
    <source>
        <dbReference type="Pfam" id="PF14905"/>
    </source>
</evidence>
<dbReference type="AlphaFoldDB" id="J2SWJ8"/>
<gene>
    <name evidence="6" type="ORF">PMI13_02996</name>
</gene>
<accession>J2SWJ8</accession>
<dbReference type="GO" id="GO:0009279">
    <property type="term" value="C:cell outer membrane"/>
    <property type="evidence" value="ECO:0007669"/>
    <property type="project" value="UniProtKB-SubCell"/>
</dbReference>
<sequence>MKIILAPIALLISSLTFAQAVKDTTIKQKEIEAVTVTVRKPTVESKVDRTVFNVANSSILAGNTTWDVLRMTPLVSIDNNDAIKAEGEAVTVYINDRKSVFTGKELKEYLATIPADNLMKIEVITSPSSRYETSGSVINIVLKKRDDEGMKGSVTFNNRQNTKNSQYTNLNLNYHKKNFTQTLIGSYSDNTWVQKNLNVNSLYENNAVTTINNETISKSKNPSVSSTSEFALNDKNNVGLILEYYQNKNTSTSDADGTKSLNNVFENSYHQDQDLTGRYRTLGTNAFYKYYDKEKNRILDINLGSNYNSQESMNEFLKTFSNSPDMNQIITNSNEQTRNYYVKVDYTQPLGKSGGTFEVGGKMDFNNNVIPNDLYDNSQANPRKNDIFHYEDNINSLYANYSKTFFKKLETRIGLRYEHIDYKMRQDVAGTERKDSYGTFLPNLLLKYSFSDKYDLSLTYNRNLWRPWYSEFNPFLIPTSEGISSRGNMDLEPNPSHRLYMKLGILKKYFLSVRYMFTDQDYWTTFIEENGQTVTLPANFNGKVEKYYLFANTNQTFLKNKLNVNVGIGWYYIDNSDFNQRNDLKARNYINYLGASANLSYTNLFNKNINLSAWVELSNQNNGNSYANKTNVFHNISMTKIFPKTQMEVSLQLMNIFQRPNFDATTYSQTGTFRNASKSDWYGFSLSFVKRFGNQKVKENTKTDVEKSGGGGK</sequence>
<keyword evidence="3" id="KW-0998">Cell outer membrane</keyword>
<evidence type="ECO:0000313" key="6">
    <source>
        <dbReference type="EMBL" id="EJL69987.1"/>
    </source>
</evidence>
<comment type="caution">
    <text evidence="6">The sequence shown here is derived from an EMBL/GenBank/DDBJ whole genome shotgun (WGS) entry which is preliminary data.</text>
</comment>
<keyword evidence="7" id="KW-1185">Reference proteome</keyword>
<evidence type="ECO:0000256" key="2">
    <source>
        <dbReference type="ARBA" id="ARBA00023136"/>
    </source>
</evidence>
<keyword evidence="2" id="KW-0472">Membrane</keyword>
<evidence type="ECO:0000256" key="3">
    <source>
        <dbReference type="ARBA" id="ARBA00023237"/>
    </source>
</evidence>
<dbReference type="InterPro" id="IPR041700">
    <property type="entry name" value="OMP_b-brl_3"/>
</dbReference>